<evidence type="ECO:0008006" key="3">
    <source>
        <dbReference type="Google" id="ProtNLM"/>
    </source>
</evidence>
<dbReference type="EMBL" id="JAKOGI010000815">
    <property type="protein sequence ID" value="KAJ8430219.1"/>
    <property type="molecule type" value="Genomic_DNA"/>
</dbReference>
<sequence>METATVDFISCSMHHIDITIKWEGEDVTWRSSGVYGWPGSQEKWKTGAPLSDLRTHSRLPWLMGGDLNEIFHHSEKKRGPSKSQTLIDKFRESFLDNGLYDLGYSGYEFTWRNYQQNGTVVEERLDRFCADTDWSLSFPNAHVTHGDSDISDHLPILLKFPTQEM</sequence>
<dbReference type="PANTHER" id="PTHR33710">
    <property type="entry name" value="BNAC02G09200D PROTEIN"/>
    <property type="match status" value="1"/>
</dbReference>
<gene>
    <name evidence="1" type="ORF">Cgig2_009397</name>
</gene>
<evidence type="ECO:0000313" key="1">
    <source>
        <dbReference type="EMBL" id="KAJ8430219.1"/>
    </source>
</evidence>
<keyword evidence="2" id="KW-1185">Reference proteome</keyword>
<dbReference type="SUPFAM" id="SSF56219">
    <property type="entry name" value="DNase I-like"/>
    <property type="match status" value="1"/>
</dbReference>
<dbReference type="AlphaFoldDB" id="A0A9Q1JSH9"/>
<dbReference type="Proteomes" id="UP001153076">
    <property type="component" value="Unassembled WGS sequence"/>
</dbReference>
<reference evidence="1" key="1">
    <citation type="submission" date="2022-04" db="EMBL/GenBank/DDBJ databases">
        <title>Carnegiea gigantea Genome sequencing and assembly v2.</title>
        <authorList>
            <person name="Copetti D."/>
            <person name="Sanderson M.J."/>
            <person name="Burquez A."/>
            <person name="Wojciechowski M.F."/>
        </authorList>
    </citation>
    <scope>NUCLEOTIDE SEQUENCE</scope>
    <source>
        <strain evidence="1">SGP5-SGP5p</strain>
        <tissue evidence="1">Aerial part</tissue>
    </source>
</reference>
<dbReference type="OrthoDB" id="996232at2759"/>
<evidence type="ECO:0000313" key="2">
    <source>
        <dbReference type="Proteomes" id="UP001153076"/>
    </source>
</evidence>
<protein>
    <recommendedName>
        <fullName evidence="3">Endonuclease/exonuclease/phosphatase domain-containing protein</fullName>
    </recommendedName>
</protein>
<proteinExistence type="predicted"/>
<dbReference type="Gene3D" id="3.60.10.10">
    <property type="entry name" value="Endonuclease/exonuclease/phosphatase"/>
    <property type="match status" value="1"/>
</dbReference>
<dbReference type="PANTHER" id="PTHR33710:SF71">
    <property type="entry name" value="ENDONUCLEASE_EXONUCLEASE_PHOSPHATASE DOMAIN-CONTAINING PROTEIN"/>
    <property type="match status" value="1"/>
</dbReference>
<accession>A0A9Q1JSH9</accession>
<name>A0A9Q1JSH9_9CARY</name>
<organism evidence="1 2">
    <name type="scientific">Carnegiea gigantea</name>
    <dbReference type="NCBI Taxonomy" id="171969"/>
    <lineage>
        <taxon>Eukaryota</taxon>
        <taxon>Viridiplantae</taxon>
        <taxon>Streptophyta</taxon>
        <taxon>Embryophyta</taxon>
        <taxon>Tracheophyta</taxon>
        <taxon>Spermatophyta</taxon>
        <taxon>Magnoliopsida</taxon>
        <taxon>eudicotyledons</taxon>
        <taxon>Gunneridae</taxon>
        <taxon>Pentapetalae</taxon>
        <taxon>Caryophyllales</taxon>
        <taxon>Cactineae</taxon>
        <taxon>Cactaceae</taxon>
        <taxon>Cactoideae</taxon>
        <taxon>Echinocereeae</taxon>
        <taxon>Carnegiea</taxon>
    </lineage>
</organism>
<dbReference type="InterPro" id="IPR036691">
    <property type="entry name" value="Endo/exonu/phosph_ase_sf"/>
</dbReference>
<comment type="caution">
    <text evidence="1">The sequence shown here is derived from an EMBL/GenBank/DDBJ whole genome shotgun (WGS) entry which is preliminary data.</text>
</comment>